<evidence type="ECO:0000313" key="3">
    <source>
        <dbReference type="Proteomes" id="UP000192708"/>
    </source>
</evidence>
<proteinExistence type="predicted"/>
<gene>
    <name evidence="2" type="ORF">SAMN06296008_11410</name>
</gene>
<evidence type="ECO:0000313" key="2">
    <source>
        <dbReference type="EMBL" id="SMC73872.1"/>
    </source>
</evidence>
<dbReference type="SUPFAM" id="SSF56726">
    <property type="entry name" value="DNA topoisomerase IV, alpha subunit"/>
    <property type="match status" value="1"/>
</dbReference>
<dbReference type="Proteomes" id="UP000192708">
    <property type="component" value="Unassembled WGS sequence"/>
</dbReference>
<dbReference type="Pfam" id="PF23947">
    <property type="entry name" value="DUF7281"/>
    <property type="match status" value="1"/>
</dbReference>
<dbReference type="OrthoDB" id="8564671at2"/>
<protein>
    <recommendedName>
        <fullName evidence="1">DUF7281 domain-containing protein</fullName>
    </recommendedName>
</protein>
<keyword evidence="3" id="KW-1185">Reference proteome</keyword>
<reference evidence="2 3" key="1">
    <citation type="submission" date="2017-04" db="EMBL/GenBank/DDBJ databases">
        <authorList>
            <person name="Afonso C.L."/>
            <person name="Miller P.J."/>
            <person name="Scott M.A."/>
            <person name="Spackman E."/>
            <person name="Goraichik I."/>
            <person name="Dimitrov K.M."/>
            <person name="Suarez D.L."/>
            <person name="Swayne D.E."/>
        </authorList>
    </citation>
    <scope>NUCLEOTIDE SEQUENCE [LARGE SCALE GENOMIC DNA]</scope>
    <source>
        <strain evidence="2 3">VK13</strain>
    </source>
</reference>
<dbReference type="InterPro" id="IPR036078">
    <property type="entry name" value="Spo11/TopoVI_A_sf"/>
</dbReference>
<organism evidence="2 3">
    <name type="scientific">Polynucleobacter kasalickyi</name>
    <dbReference type="NCBI Taxonomy" id="1938817"/>
    <lineage>
        <taxon>Bacteria</taxon>
        <taxon>Pseudomonadati</taxon>
        <taxon>Pseudomonadota</taxon>
        <taxon>Betaproteobacteria</taxon>
        <taxon>Burkholderiales</taxon>
        <taxon>Burkholderiaceae</taxon>
        <taxon>Polynucleobacter</taxon>
    </lineage>
</organism>
<evidence type="ECO:0000259" key="1">
    <source>
        <dbReference type="Pfam" id="PF23947"/>
    </source>
</evidence>
<name>A0A1W2BMH0_9BURK</name>
<sequence length="140" mass="15898">MLVENWEAFDKIHQVTFDLSLAGKNPLVVFRGSPIYRQDYVMALLNGLALPVFSFVDLDPSGLILAMSTPHFEGLIVPPTHELVSALKSIKNYSRYRSQLMQSQSILNNATHPDIVTCWKLLQEYGTALPQEYFLMKRTP</sequence>
<dbReference type="EMBL" id="FWXJ01000014">
    <property type="protein sequence ID" value="SMC73872.1"/>
    <property type="molecule type" value="Genomic_DNA"/>
</dbReference>
<dbReference type="InterPro" id="IPR055705">
    <property type="entry name" value="DUF7281"/>
</dbReference>
<accession>A0A1W2BMH0</accession>
<dbReference type="GO" id="GO:0005694">
    <property type="term" value="C:chromosome"/>
    <property type="evidence" value="ECO:0007669"/>
    <property type="project" value="InterPro"/>
</dbReference>
<feature type="domain" description="DUF7281" evidence="1">
    <location>
        <begin position="1"/>
        <end position="138"/>
    </location>
</feature>
<dbReference type="GO" id="GO:0003677">
    <property type="term" value="F:DNA binding"/>
    <property type="evidence" value="ECO:0007669"/>
    <property type="project" value="InterPro"/>
</dbReference>
<dbReference type="STRING" id="1938817.SAMN06296008_11410"/>
<dbReference type="AlphaFoldDB" id="A0A1W2BMH0"/>